<evidence type="ECO:0000256" key="5">
    <source>
        <dbReference type="ARBA" id="ARBA00022692"/>
    </source>
</evidence>
<keyword evidence="7 11" id="KW-1133">Transmembrane helix</keyword>
<organism evidence="13 14">
    <name type="scientific">Adineta ricciae</name>
    <name type="common">Rotifer</name>
    <dbReference type="NCBI Taxonomy" id="249248"/>
    <lineage>
        <taxon>Eukaryota</taxon>
        <taxon>Metazoa</taxon>
        <taxon>Spiralia</taxon>
        <taxon>Gnathifera</taxon>
        <taxon>Rotifera</taxon>
        <taxon>Eurotatoria</taxon>
        <taxon>Bdelloidea</taxon>
        <taxon>Adinetida</taxon>
        <taxon>Adinetidae</taxon>
        <taxon>Adineta</taxon>
    </lineage>
</organism>
<feature type="transmembrane region" description="Helical" evidence="11">
    <location>
        <begin position="7"/>
        <end position="25"/>
    </location>
</feature>
<dbReference type="InterPro" id="IPR001503">
    <property type="entry name" value="Glyco_trans_10"/>
</dbReference>
<keyword evidence="4 11" id="KW-0808">Transferase</keyword>
<evidence type="ECO:0000259" key="12">
    <source>
        <dbReference type="Pfam" id="PF00852"/>
    </source>
</evidence>
<keyword evidence="6" id="KW-0735">Signal-anchor</keyword>
<protein>
    <recommendedName>
        <fullName evidence="11">Fucosyltransferase</fullName>
        <ecNumber evidence="11">2.4.1.-</ecNumber>
    </recommendedName>
</protein>
<comment type="pathway">
    <text evidence="1">Protein modification; protein glycosylation.</text>
</comment>
<dbReference type="PANTHER" id="PTHR11929:SF194">
    <property type="entry name" value="ALPHA-(1,3)-FUCOSYLTRANSFERASE 10"/>
    <property type="match status" value="1"/>
</dbReference>
<evidence type="ECO:0000313" key="14">
    <source>
        <dbReference type="Proteomes" id="UP000663828"/>
    </source>
</evidence>
<dbReference type="Pfam" id="PF00852">
    <property type="entry name" value="Glyco_transf_10"/>
    <property type="match status" value="1"/>
</dbReference>
<name>A0A814SGH9_ADIRI</name>
<feature type="domain" description="Fucosyltransferase C-terminal" evidence="12">
    <location>
        <begin position="205"/>
        <end position="346"/>
    </location>
</feature>
<dbReference type="Gene3D" id="3.40.50.11660">
    <property type="entry name" value="Glycosyl transferase family 10, C-terminal domain"/>
    <property type="match status" value="1"/>
</dbReference>
<dbReference type="InterPro" id="IPR055270">
    <property type="entry name" value="Glyco_tran_10_C"/>
</dbReference>
<keyword evidence="5 11" id="KW-0812">Transmembrane</keyword>
<keyword evidence="11" id="KW-0333">Golgi apparatus</keyword>
<proteinExistence type="inferred from homology"/>
<evidence type="ECO:0000256" key="10">
    <source>
        <dbReference type="ARBA" id="ARBA00060399"/>
    </source>
</evidence>
<dbReference type="GO" id="GO:0032580">
    <property type="term" value="C:Golgi cisterna membrane"/>
    <property type="evidence" value="ECO:0007669"/>
    <property type="project" value="UniProtKB-SubCell"/>
</dbReference>
<comment type="similarity">
    <text evidence="2 11">Belongs to the glycosyltransferase 10 family.</text>
</comment>
<dbReference type="EC" id="2.4.1.-" evidence="11"/>
<dbReference type="PANTHER" id="PTHR11929">
    <property type="entry name" value="ALPHA- 1,3 -FUCOSYLTRANSFERASE"/>
    <property type="match status" value="1"/>
</dbReference>
<dbReference type="UniPathway" id="UPA00378"/>
<evidence type="ECO:0000256" key="9">
    <source>
        <dbReference type="ARBA" id="ARBA00023180"/>
    </source>
</evidence>
<comment type="caution">
    <text evidence="13">The sequence shown here is derived from an EMBL/GenBank/DDBJ whole genome shotgun (WGS) entry which is preliminary data.</text>
</comment>
<gene>
    <name evidence="13" type="ORF">XAT740_LOCUS20738</name>
</gene>
<evidence type="ECO:0000256" key="3">
    <source>
        <dbReference type="ARBA" id="ARBA00022676"/>
    </source>
</evidence>
<comment type="subcellular location">
    <subcellularLocation>
        <location evidence="10">Endomembrane system</location>
        <topology evidence="10">Single-pass type II membrane protein</topology>
    </subcellularLocation>
    <subcellularLocation>
        <location evidence="11">Golgi apparatus</location>
        <location evidence="11">Golgi stack membrane</location>
        <topology evidence="11">Single-pass type II membrane protein</topology>
    </subcellularLocation>
</comment>
<dbReference type="FunFam" id="3.40.50.11660:FF:000002">
    <property type="entry name" value="Alpha-(1,3)-fucosyltransferase"/>
    <property type="match status" value="1"/>
</dbReference>
<evidence type="ECO:0000256" key="6">
    <source>
        <dbReference type="ARBA" id="ARBA00022968"/>
    </source>
</evidence>
<evidence type="ECO:0000256" key="4">
    <source>
        <dbReference type="ARBA" id="ARBA00022679"/>
    </source>
</evidence>
<keyword evidence="8 11" id="KW-0472">Membrane</keyword>
<dbReference type="Proteomes" id="UP000663828">
    <property type="component" value="Unassembled WGS sequence"/>
</dbReference>
<evidence type="ECO:0000313" key="13">
    <source>
        <dbReference type="EMBL" id="CAF1146982.1"/>
    </source>
</evidence>
<accession>A0A814SGH9</accession>
<reference evidence="13" key="1">
    <citation type="submission" date="2021-02" db="EMBL/GenBank/DDBJ databases">
        <authorList>
            <person name="Nowell W R."/>
        </authorList>
    </citation>
    <scope>NUCLEOTIDE SEQUENCE</scope>
</reference>
<dbReference type="AlphaFoldDB" id="A0A814SGH9"/>
<dbReference type="SUPFAM" id="SSF53756">
    <property type="entry name" value="UDP-Glycosyltransferase/glycogen phosphorylase"/>
    <property type="match status" value="1"/>
</dbReference>
<evidence type="ECO:0000256" key="2">
    <source>
        <dbReference type="ARBA" id="ARBA00008919"/>
    </source>
</evidence>
<evidence type="ECO:0000256" key="8">
    <source>
        <dbReference type="ARBA" id="ARBA00023136"/>
    </source>
</evidence>
<keyword evidence="14" id="KW-1185">Reference proteome</keyword>
<dbReference type="GO" id="GO:0046920">
    <property type="term" value="F:alpha-(1-&gt;3)-fucosyltransferase activity"/>
    <property type="evidence" value="ECO:0007669"/>
    <property type="project" value="TreeGrafter"/>
</dbReference>
<dbReference type="InterPro" id="IPR038577">
    <property type="entry name" value="GT10-like_C_sf"/>
</dbReference>
<evidence type="ECO:0000256" key="7">
    <source>
        <dbReference type="ARBA" id="ARBA00022989"/>
    </source>
</evidence>
<keyword evidence="3 11" id="KW-0328">Glycosyltransferase</keyword>
<dbReference type="EMBL" id="CAJNOR010001459">
    <property type="protein sequence ID" value="CAF1146982.1"/>
    <property type="molecule type" value="Genomic_DNA"/>
</dbReference>
<evidence type="ECO:0000256" key="1">
    <source>
        <dbReference type="ARBA" id="ARBA00004922"/>
    </source>
</evidence>
<evidence type="ECO:0000256" key="11">
    <source>
        <dbReference type="RuleBase" id="RU003832"/>
    </source>
</evidence>
<sequence length="437" mass="51623">MRSSRKYLTFGFVLGTFAFNIYLLLQFCVEEEPVLRYESEQKQFLILDWTAKHHIFRENELIQCDFSHITPEYCQSMFDSIVSESRRSYFIQRCSRLSTLAIRWTADQSYLKEADLLSYHSIHMPWKRLPKLIRNDRKQQFSTVYVLESEVYSSNGQHWHHIDFPMWYNLQHSYPAPATYFDLKIYLNQLFAPVQVPFLNKTTSASIVWIISNCRAYNGRQTLIENLMAYIRIDSYGKCLNNVHSDNVRIRQQSNSILYSSYKFVIAIENSNCEDYVTEKLLDAFASTSVPIVASRNGKPDYARFAPEHSYINVYDYSSLKELADYLKYLSNNETAYNEYLWFRRLPANKYAMRASKGTVDRTLAEHLQLADEILGRNATMRQWLLTKETSVNKYCKLAQFIYTTDWKIIDKRKKINRLSANEVCLPRDHLVSHFIK</sequence>
<keyword evidence="9" id="KW-0325">Glycoprotein</keyword>